<dbReference type="InterPro" id="IPR037992">
    <property type="entry name" value="TRAPPC6/Trs33"/>
</dbReference>
<dbReference type="Gene3D" id="3.30.1380.20">
    <property type="entry name" value="Trafficking protein particle complex subunit 3"/>
    <property type="match status" value="1"/>
</dbReference>
<gene>
    <name evidence="2" type="ORF">PBRASI_LOCUS5306</name>
</gene>
<sequence>MSVLQTASSAISPFFSSLASAEESPPNNQSGPRPTLVNEACIEFLITEMVDLMFRTTADSENDREAVFYKLELLGYHVGQSLVERFTRDRQRFVDTLDVVKFICKELWTIVFKKQIDNLKTNHRGVYVLQDNNFRWFIRMSTEGGTGDAARKAAPYLWFPCGLIRGALANLGVVSVVIAETSNLPQCTFQIKIAKS</sequence>
<dbReference type="EMBL" id="CAJVPI010000607">
    <property type="protein sequence ID" value="CAG8555329.1"/>
    <property type="molecule type" value="Genomic_DNA"/>
</dbReference>
<name>A0A9N9B993_9GLOM</name>
<proteinExistence type="inferred from homology"/>
<dbReference type="Proteomes" id="UP000789739">
    <property type="component" value="Unassembled WGS sequence"/>
</dbReference>
<keyword evidence="3" id="KW-1185">Reference proteome</keyword>
<dbReference type="CDD" id="cd14944">
    <property type="entry name" value="TRAPPC6A_Trs33"/>
    <property type="match status" value="1"/>
</dbReference>
<dbReference type="AlphaFoldDB" id="A0A9N9B993"/>
<dbReference type="PANTHER" id="PTHR12817:SF0">
    <property type="entry name" value="GEO08327P1"/>
    <property type="match status" value="1"/>
</dbReference>
<protein>
    <submittedName>
        <fullName evidence="2">2893_t:CDS:1</fullName>
    </submittedName>
</protein>
<dbReference type="GO" id="GO:0005801">
    <property type="term" value="C:cis-Golgi network"/>
    <property type="evidence" value="ECO:0007669"/>
    <property type="project" value="TreeGrafter"/>
</dbReference>
<dbReference type="OrthoDB" id="941624at2759"/>
<evidence type="ECO:0000313" key="2">
    <source>
        <dbReference type="EMBL" id="CAG8555329.1"/>
    </source>
</evidence>
<dbReference type="InterPro" id="IPR007194">
    <property type="entry name" value="TRAPP_component"/>
</dbReference>
<dbReference type="GO" id="GO:0030008">
    <property type="term" value="C:TRAPP complex"/>
    <property type="evidence" value="ECO:0007669"/>
    <property type="project" value="TreeGrafter"/>
</dbReference>
<dbReference type="InterPro" id="IPR024096">
    <property type="entry name" value="NO_sig/Golgi_transp_ligand-bd"/>
</dbReference>
<dbReference type="GO" id="GO:0005802">
    <property type="term" value="C:trans-Golgi network"/>
    <property type="evidence" value="ECO:0007669"/>
    <property type="project" value="TreeGrafter"/>
</dbReference>
<comment type="similarity">
    <text evidence="1">Belongs to the TRAPP small subunits family. BET3 subfamily.</text>
</comment>
<dbReference type="FunFam" id="3.30.1380.20:FF:000008">
    <property type="entry name" value="trafficking protein particle complex subunit 6B"/>
    <property type="match status" value="1"/>
</dbReference>
<reference evidence="2" key="1">
    <citation type="submission" date="2021-06" db="EMBL/GenBank/DDBJ databases">
        <authorList>
            <person name="Kallberg Y."/>
            <person name="Tangrot J."/>
            <person name="Rosling A."/>
        </authorList>
    </citation>
    <scope>NUCLEOTIDE SEQUENCE</scope>
    <source>
        <strain evidence="2">BR232B</strain>
    </source>
</reference>
<accession>A0A9N9B993</accession>
<comment type="caution">
    <text evidence="2">The sequence shown here is derived from an EMBL/GenBank/DDBJ whole genome shotgun (WGS) entry which is preliminary data.</text>
</comment>
<dbReference type="GO" id="GO:0006888">
    <property type="term" value="P:endoplasmic reticulum to Golgi vesicle-mediated transport"/>
    <property type="evidence" value="ECO:0007669"/>
    <property type="project" value="TreeGrafter"/>
</dbReference>
<organism evidence="2 3">
    <name type="scientific">Paraglomus brasilianum</name>
    <dbReference type="NCBI Taxonomy" id="144538"/>
    <lineage>
        <taxon>Eukaryota</taxon>
        <taxon>Fungi</taxon>
        <taxon>Fungi incertae sedis</taxon>
        <taxon>Mucoromycota</taxon>
        <taxon>Glomeromycotina</taxon>
        <taxon>Glomeromycetes</taxon>
        <taxon>Paraglomerales</taxon>
        <taxon>Paraglomeraceae</taxon>
        <taxon>Paraglomus</taxon>
    </lineage>
</organism>
<evidence type="ECO:0000256" key="1">
    <source>
        <dbReference type="ARBA" id="ARBA00006218"/>
    </source>
</evidence>
<evidence type="ECO:0000313" key="3">
    <source>
        <dbReference type="Proteomes" id="UP000789739"/>
    </source>
</evidence>
<dbReference type="SUPFAM" id="SSF111126">
    <property type="entry name" value="Ligand-binding domain in the NO signalling and Golgi transport"/>
    <property type="match status" value="1"/>
</dbReference>
<dbReference type="Pfam" id="PF04051">
    <property type="entry name" value="TRAPP"/>
    <property type="match status" value="1"/>
</dbReference>
<dbReference type="PANTHER" id="PTHR12817">
    <property type="entry name" value="TRAFFICKING PROTEIN PARTICLE COMPLEX SUBUNIT 6B"/>
    <property type="match status" value="1"/>
</dbReference>